<feature type="compositionally biased region" description="Basic and acidic residues" evidence="1">
    <location>
        <begin position="876"/>
        <end position="891"/>
    </location>
</feature>
<accession>A0A0N1HCB6</accession>
<feature type="compositionally biased region" description="Polar residues" evidence="1">
    <location>
        <begin position="832"/>
        <end position="842"/>
    </location>
</feature>
<dbReference type="AlphaFoldDB" id="A0A0N1HCB6"/>
<feature type="region of interest" description="Disordered" evidence="1">
    <location>
        <begin position="820"/>
        <end position="965"/>
    </location>
</feature>
<name>A0A0N1HCB6_9EURO</name>
<feature type="region of interest" description="Disordered" evidence="1">
    <location>
        <begin position="97"/>
        <end position="134"/>
    </location>
</feature>
<dbReference type="OrthoDB" id="336240at2759"/>
<reference evidence="2 3" key="1">
    <citation type="submission" date="2015-06" db="EMBL/GenBank/DDBJ databases">
        <title>Draft genome of the ant-associated black yeast Phialophora attae CBS 131958.</title>
        <authorList>
            <person name="Moreno L.F."/>
            <person name="Stielow B.J."/>
            <person name="de Hoog S."/>
            <person name="Vicente V.A."/>
            <person name="Weiss V.A."/>
            <person name="de Vries M."/>
            <person name="Cruz L.M."/>
            <person name="Souza E.M."/>
        </authorList>
    </citation>
    <scope>NUCLEOTIDE SEQUENCE [LARGE SCALE GENOMIC DNA]</scope>
    <source>
        <strain evidence="2 3">CBS 131958</strain>
    </source>
</reference>
<organism evidence="2 3">
    <name type="scientific">Cyphellophora attinorum</name>
    <dbReference type="NCBI Taxonomy" id="1664694"/>
    <lineage>
        <taxon>Eukaryota</taxon>
        <taxon>Fungi</taxon>
        <taxon>Dikarya</taxon>
        <taxon>Ascomycota</taxon>
        <taxon>Pezizomycotina</taxon>
        <taxon>Eurotiomycetes</taxon>
        <taxon>Chaetothyriomycetidae</taxon>
        <taxon>Chaetothyriales</taxon>
        <taxon>Cyphellophoraceae</taxon>
        <taxon>Cyphellophora</taxon>
    </lineage>
</organism>
<dbReference type="VEuPathDB" id="FungiDB:AB675_9761"/>
<sequence>MPYQAPYVVSVGSRSSAEEGEEVRVPFEAPSLPLRSLAKKATQQQVTVRGREDEYTCVCENCSWPFRFGDSENHHLRCPACNWSPYPNLLLPGRSRSAPKEDTVVNMPRRTPNFSRRTSKAYPPASQNDRSTIGSMNDNAAWRSGANIPRSMVLTGNNSTAGEITNDEVATAGMRAYGFHVDNYPPFVDGTRAVYPSTLPVVRIEGAPYAIGASEVSMWAAKHLFHYGNKEGSSVTYPIHILIDRCTGKSMDIWLELPTQALAKQVLYRYQSYLDNNQVPKISNKAVGVFASSQGELMKAIFPIAKDIHWDPDTGIPVMVNTGRIGDDGMPTTGFPWLRSMMATVKKFPWASEYYLVAERDRLFPSYFSMLGQLLMKVYDKGYVNAHGREVGLSIPLARAFVNTGLRCPGFSERQKARIAELVVPLSDEAVEISTYCAVWPFHCLSIPDEVGDDDLDKWMQLFDVGATKAWLGNDGGTMYQVGDFIQLGKDDKGFWIVVDLLNGKEFLDLVDDQGAAYRVDQLTYAEFARAESIMMKDIMQTAWDEFFAIRQMPSTNIEFPDVFEGNQVAEKMELLGCFRSGGIAPPKKALPGDDIVQVPENQWGEWQALITCTTGTYPVKSATESLAEVGILVPPQIEAAHQKVQAVIRGEMPVEVLGLSYSELKSTEVTLPINHKVLVDARPGYGSWHPDVAKGRFNPYAKRPQNNFDSEDDDDSEEGFEENINSFEATPNVGIRSSYDTGTYSCPPVAARQFIDFDTIAKQAVATKPGSVGNTPTRVGSNDDTTPAQASPGLGASLADLSIHQSSLYGAFISSPGNKSGLMRAQADPSRPSSPLRQTSPRRAVFKDPFQPSTPVRQGSPERMSGVYVPPARRASPERGAIRPRERKVEGSPVRGSVSPARGQVSPLRGRSLSPNKRAGDVAQDFGPIGTPTGRNTINRASTIPEESEEQAQSPTRGRGRGRF</sequence>
<comment type="caution">
    <text evidence="2">The sequence shown here is derived from an EMBL/GenBank/DDBJ whole genome shotgun (WGS) entry which is preliminary data.</text>
</comment>
<feature type="compositionally biased region" description="Polar residues" evidence="1">
    <location>
        <begin position="125"/>
        <end position="134"/>
    </location>
</feature>
<protein>
    <submittedName>
        <fullName evidence="2">Uncharacterized protein</fullName>
    </submittedName>
</protein>
<feature type="compositionally biased region" description="Acidic residues" evidence="1">
    <location>
        <begin position="710"/>
        <end position="722"/>
    </location>
</feature>
<dbReference type="GeneID" id="28742206"/>
<feature type="region of interest" description="Disordered" evidence="1">
    <location>
        <begin position="768"/>
        <end position="794"/>
    </location>
</feature>
<evidence type="ECO:0000256" key="1">
    <source>
        <dbReference type="SAM" id="MobiDB-lite"/>
    </source>
</evidence>
<dbReference type="STRING" id="1664694.A0A0N1HCB6"/>
<keyword evidence="3" id="KW-1185">Reference proteome</keyword>
<gene>
    <name evidence="2" type="ORF">AB675_9761</name>
</gene>
<dbReference type="Proteomes" id="UP000038010">
    <property type="component" value="Unassembled WGS sequence"/>
</dbReference>
<proteinExistence type="predicted"/>
<evidence type="ECO:0000313" key="2">
    <source>
        <dbReference type="EMBL" id="KPI42292.1"/>
    </source>
</evidence>
<evidence type="ECO:0000313" key="3">
    <source>
        <dbReference type="Proteomes" id="UP000038010"/>
    </source>
</evidence>
<feature type="region of interest" description="Disordered" evidence="1">
    <location>
        <begin position="697"/>
        <end position="728"/>
    </location>
</feature>
<feature type="compositionally biased region" description="Polar residues" evidence="1">
    <location>
        <begin position="773"/>
        <end position="790"/>
    </location>
</feature>
<feature type="compositionally biased region" description="Polar residues" evidence="1">
    <location>
        <begin position="934"/>
        <end position="943"/>
    </location>
</feature>
<dbReference type="RefSeq" id="XP_018002255.1">
    <property type="nucleotide sequence ID" value="XM_018150326.1"/>
</dbReference>
<dbReference type="EMBL" id="LFJN01000007">
    <property type="protein sequence ID" value="KPI42292.1"/>
    <property type="molecule type" value="Genomic_DNA"/>
</dbReference>